<gene>
    <name evidence="4" type="ORF">CVV64_15350</name>
</gene>
<sequence length="271" mass="31219">MPKLLMVDDEPQVLELLKEMCYTFDFDFQAFGSGFEALSYLEHNRDIDAIILDVMMPGIDGYQVCSKLKLNRDFNRIPIILLTALDNTFQKVKGFRVGADEYVTKPFDLSGLVDTVRKCIDENVEKKSRTHIEFVIGNEISAIREINNLISDIIFNTCFSQEGVADLQICFHEICYNALEHGNKFDVSKRVYVNCDLCHNRIELKIRDEGDGFYLSQVADPTDDENIFKPRGRGLYLTRKLMDEVSVDRNSCTVKFIKYITNDDTPLPLYF</sequence>
<dbReference type="SUPFAM" id="SSF52172">
    <property type="entry name" value="CheY-like"/>
    <property type="match status" value="1"/>
</dbReference>
<dbReference type="Pfam" id="PF00072">
    <property type="entry name" value="Response_reg"/>
    <property type="match status" value="1"/>
</dbReference>
<protein>
    <recommendedName>
        <fullName evidence="3">Response regulatory domain-containing protein</fullName>
    </recommendedName>
</protein>
<dbReference type="InterPro" id="IPR001789">
    <property type="entry name" value="Sig_transdc_resp-reg_receiver"/>
</dbReference>
<dbReference type="PROSITE" id="PS50110">
    <property type="entry name" value="RESPONSE_REGULATORY"/>
    <property type="match status" value="1"/>
</dbReference>
<dbReference type="InterPro" id="IPR036890">
    <property type="entry name" value="HATPase_C_sf"/>
</dbReference>
<dbReference type="InterPro" id="IPR011006">
    <property type="entry name" value="CheY-like_superfamily"/>
</dbReference>
<dbReference type="CDD" id="cd17574">
    <property type="entry name" value="REC_OmpR"/>
    <property type="match status" value="1"/>
</dbReference>
<dbReference type="Gene3D" id="3.40.50.2300">
    <property type="match status" value="1"/>
</dbReference>
<reference evidence="4 5" key="1">
    <citation type="journal article" date="2017" name="ISME J.">
        <title>Potential for microbial H2 and metal transformations associated with novel bacteria and archaea in deep terrestrial subsurface sediments.</title>
        <authorList>
            <person name="Hernsdorf A.W."/>
            <person name="Amano Y."/>
            <person name="Miyakawa K."/>
            <person name="Ise K."/>
            <person name="Suzuki Y."/>
            <person name="Anantharaman K."/>
            <person name="Probst A."/>
            <person name="Burstein D."/>
            <person name="Thomas B.C."/>
            <person name="Banfield J.F."/>
        </authorList>
    </citation>
    <scope>NUCLEOTIDE SEQUENCE [LARGE SCALE GENOMIC DNA]</scope>
    <source>
        <strain evidence="4">HGW-Wallbacteria-1</strain>
    </source>
</reference>
<evidence type="ECO:0000256" key="1">
    <source>
        <dbReference type="ARBA" id="ARBA00022553"/>
    </source>
</evidence>
<dbReference type="PANTHER" id="PTHR44591:SF3">
    <property type="entry name" value="RESPONSE REGULATORY DOMAIN-CONTAINING PROTEIN"/>
    <property type="match status" value="1"/>
</dbReference>
<name>A0A2N1PLG3_9BACT</name>
<evidence type="ECO:0000259" key="3">
    <source>
        <dbReference type="PROSITE" id="PS50110"/>
    </source>
</evidence>
<dbReference type="SMART" id="SM00448">
    <property type="entry name" value="REC"/>
    <property type="match status" value="1"/>
</dbReference>
<dbReference type="InterPro" id="IPR050595">
    <property type="entry name" value="Bact_response_regulator"/>
</dbReference>
<evidence type="ECO:0000256" key="2">
    <source>
        <dbReference type="PROSITE-ProRule" id="PRU00169"/>
    </source>
</evidence>
<feature type="domain" description="Response regulatory" evidence="3">
    <location>
        <begin position="3"/>
        <end position="120"/>
    </location>
</feature>
<dbReference type="EMBL" id="PGXC01000023">
    <property type="protein sequence ID" value="PKK89183.1"/>
    <property type="molecule type" value="Genomic_DNA"/>
</dbReference>
<dbReference type="Gene3D" id="3.30.565.10">
    <property type="entry name" value="Histidine kinase-like ATPase, C-terminal domain"/>
    <property type="match status" value="1"/>
</dbReference>
<dbReference type="PANTHER" id="PTHR44591">
    <property type="entry name" value="STRESS RESPONSE REGULATOR PROTEIN 1"/>
    <property type="match status" value="1"/>
</dbReference>
<evidence type="ECO:0000313" key="4">
    <source>
        <dbReference type="EMBL" id="PKK89183.1"/>
    </source>
</evidence>
<dbReference type="GO" id="GO:0000160">
    <property type="term" value="P:phosphorelay signal transduction system"/>
    <property type="evidence" value="ECO:0007669"/>
    <property type="project" value="InterPro"/>
</dbReference>
<organism evidence="4 5">
    <name type="scientific">Candidatus Wallbacteria bacterium HGW-Wallbacteria-1</name>
    <dbReference type="NCBI Taxonomy" id="2013854"/>
    <lineage>
        <taxon>Bacteria</taxon>
        <taxon>Candidatus Walliibacteriota</taxon>
    </lineage>
</organism>
<evidence type="ECO:0000313" key="5">
    <source>
        <dbReference type="Proteomes" id="UP000233256"/>
    </source>
</evidence>
<dbReference type="InterPro" id="IPR003594">
    <property type="entry name" value="HATPase_dom"/>
</dbReference>
<comment type="caution">
    <text evidence="4">The sequence shown here is derived from an EMBL/GenBank/DDBJ whole genome shotgun (WGS) entry which is preliminary data.</text>
</comment>
<dbReference type="AlphaFoldDB" id="A0A2N1PLG3"/>
<feature type="modified residue" description="4-aspartylphosphate" evidence="2">
    <location>
        <position position="53"/>
    </location>
</feature>
<proteinExistence type="predicted"/>
<dbReference type="SUPFAM" id="SSF55874">
    <property type="entry name" value="ATPase domain of HSP90 chaperone/DNA topoisomerase II/histidine kinase"/>
    <property type="match status" value="1"/>
</dbReference>
<accession>A0A2N1PLG3</accession>
<dbReference type="CDD" id="cd16936">
    <property type="entry name" value="HATPase_RsbW-like"/>
    <property type="match status" value="1"/>
</dbReference>
<dbReference type="Pfam" id="PF13581">
    <property type="entry name" value="HATPase_c_2"/>
    <property type="match status" value="1"/>
</dbReference>
<dbReference type="Proteomes" id="UP000233256">
    <property type="component" value="Unassembled WGS sequence"/>
</dbReference>
<keyword evidence="1 2" id="KW-0597">Phosphoprotein</keyword>